<proteinExistence type="inferred from homology"/>
<dbReference type="GO" id="GO:0003723">
    <property type="term" value="F:RNA binding"/>
    <property type="evidence" value="ECO:0007669"/>
    <property type="project" value="InterPro"/>
</dbReference>
<dbReference type="Gene3D" id="2.30.130.10">
    <property type="entry name" value="PUA domain"/>
    <property type="match status" value="1"/>
</dbReference>
<dbReference type="Gene3D" id="3.40.50.150">
    <property type="entry name" value="Vaccinia Virus protein VP39"/>
    <property type="match status" value="1"/>
</dbReference>
<evidence type="ECO:0000313" key="9">
    <source>
        <dbReference type="EMBL" id="QYM79833.1"/>
    </source>
</evidence>
<evidence type="ECO:0000259" key="8">
    <source>
        <dbReference type="Pfam" id="PF17785"/>
    </source>
</evidence>
<dbReference type="CDD" id="cd11572">
    <property type="entry name" value="RlmI_M_like"/>
    <property type="match status" value="1"/>
</dbReference>
<reference evidence="9" key="1">
    <citation type="submission" date="2021-08" db="EMBL/GenBank/DDBJ databases">
        <title>Genome of a novel bacterium of the phylum Verrucomicrobia, Oleiharenicola sp. KSB-15.</title>
        <authorList>
            <person name="Chung J.-H."/>
            <person name="Ahn J.-H."/>
            <person name="Yoon Y."/>
            <person name="Kim D.-Y."/>
            <person name="An S.-H."/>
            <person name="Park I."/>
            <person name="Yeon J."/>
        </authorList>
    </citation>
    <scope>NUCLEOTIDE SEQUENCE</scope>
    <source>
        <strain evidence="9">KSB-15</strain>
    </source>
</reference>
<keyword evidence="3 9" id="KW-0489">Methyltransferase</keyword>
<dbReference type="Pfam" id="PF10672">
    <property type="entry name" value="Methyltrans_SAM"/>
    <property type="match status" value="1"/>
</dbReference>
<dbReference type="GO" id="GO:0005737">
    <property type="term" value="C:cytoplasm"/>
    <property type="evidence" value="ECO:0007669"/>
    <property type="project" value="UniProtKB-SubCell"/>
</dbReference>
<gene>
    <name evidence="9" type="ORF">K0B96_04220</name>
</gene>
<accession>A0A8F9TY07</accession>
<dbReference type="GO" id="GO:0008168">
    <property type="term" value="F:methyltransferase activity"/>
    <property type="evidence" value="ECO:0007669"/>
    <property type="project" value="UniProtKB-KW"/>
</dbReference>
<evidence type="ECO:0000313" key="10">
    <source>
        <dbReference type="Proteomes" id="UP000825051"/>
    </source>
</evidence>
<dbReference type="KEGG" id="ole:K0B96_04220"/>
<evidence type="ECO:0000256" key="4">
    <source>
        <dbReference type="ARBA" id="ARBA00022679"/>
    </source>
</evidence>
<dbReference type="PANTHER" id="PTHR42873">
    <property type="entry name" value="RIBOSOMAL RNA LARGE SUBUNIT METHYLTRANSFERASE"/>
    <property type="match status" value="1"/>
</dbReference>
<comment type="subcellular location">
    <subcellularLocation>
        <location evidence="1">Cytoplasm</location>
    </subcellularLocation>
</comment>
<dbReference type="CDD" id="cd02440">
    <property type="entry name" value="AdoMet_MTases"/>
    <property type="match status" value="1"/>
</dbReference>
<dbReference type="InterPro" id="IPR041532">
    <property type="entry name" value="RlmI-like_PUA"/>
</dbReference>
<sequence length="416" mass="46615">MQPESKQPSGPSSANKAVPEYDRATWPKPWAQLKYFTFQPAIFPRLLGHVSSDARPGDWVNVYDKNGRLAGAGLFNPRAKIPLRVVAHGTEPVSEAYFELAIRRAVALRREVFKLDEHTDAYRLINSDGDGLSGLTIDRYADVLFCEVYSLGIALRLPAWLPLLHELAGTKFARVSVDHDLGSLEGIRPSTFNETNAAAPRTVKIREHGVRYEVDFAEGHKTGFFCDQRENRRAIARFTPGARVLDLCCYTGGFSLCAKVLGGAADVTSVDLDEVAIAQAKRNANLNQARLKFVHADAFAYVRQMQQNGESWDVVVLDPPKFIFTRDEHGNWEGRQKYEDLNQLAISLVRPGGIFVTCSCSGLLSLEDFEEHVIRGAHRLNRRLQFFDRTGPGPDHPVYSNCLESRYLKVLWARVV</sequence>
<organism evidence="9 10">
    <name type="scientific">Horticoccus luteus</name>
    <dbReference type="NCBI Taxonomy" id="2862869"/>
    <lineage>
        <taxon>Bacteria</taxon>
        <taxon>Pseudomonadati</taxon>
        <taxon>Verrucomicrobiota</taxon>
        <taxon>Opitutia</taxon>
        <taxon>Opitutales</taxon>
        <taxon>Opitutaceae</taxon>
        <taxon>Horticoccus</taxon>
    </lineage>
</organism>
<dbReference type="Pfam" id="PF17785">
    <property type="entry name" value="PUA_3"/>
    <property type="match status" value="1"/>
</dbReference>
<evidence type="ECO:0000256" key="3">
    <source>
        <dbReference type="ARBA" id="ARBA00022603"/>
    </source>
</evidence>
<keyword evidence="2" id="KW-0963">Cytoplasm</keyword>
<evidence type="ECO:0000256" key="2">
    <source>
        <dbReference type="ARBA" id="ARBA00022490"/>
    </source>
</evidence>
<dbReference type="EMBL" id="CP080507">
    <property type="protein sequence ID" value="QYM79833.1"/>
    <property type="molecule type" value="Genomic_DNA"/>
</dbReference>
<dbReference type="InterPro" id="IPR029063">
    <property type="entry name" value="SAM-dependent_MTases_sf"/>
</dbReference>
<name>A0A8F9TY07_9BACT</name>
<evidence type="ECO:0000256" key="5">
    <source>
        <dbReference type="ARBA" id="ARBA00022691"/>
    </source>
</evidence>
<dbReference type="PANTHER" id="PTHR42873:SF1">
    <property type="entry name" value="S-ADENOSYLMETHIONINE-DEPENDENT METHYLTRANSFERASE DOMAIN-CONTAINING PROTEIN"/>
    <property type="match status" value="1"/>
</dbReference>
<keyword evidence="4" id="KW-0808">Transferase</keyword>
<evidence type="ECO:0000256" key="1">
    <source>
        <dbReference type="ARBA" id="ARBA00004496"/>
    </source>
</evidence>
<dbReference type="GO" id="GO:0032259">
    <property type="term" value="P:methylation"/>
    <property type="evidence" value="ECO:0007669"/>
    <property type="project" value="UniProtKB-KW"/>
</dbReference>
<dbReference type="InterPro" id="IPR036974">
    <property type="entry name" value="PUA_sf"/>
</dbReference>
<dbReference type="RefSeq" id="WP_220164205.1">
    <property type="nucleotide sequence ID" value="NZ_CP080507.1"/>
</dbReference>
<dbReference type="InterPro" id="IPR019614">
    <property type="entry name" value="SAM-dep_methyl-trfase"/>
</dbReference>
<evidence type="ECO:0000256" key="6">
    <source>
        <dbReference type="ARBA" id="ARBA00038091"/>
    </source>
</evidence>
<keyword evidence="5" id="KW-0949">S-adenosyl-L-methionine</keyword>
<comment type="similarity">
    <text evidence="6">Belongs to the methyltransferase superfamily. RlmI family.</text>
</comment>
<dbReference type="SUPFAM" id="SSF53335">
    <property type="entry name" value="S-adenosyl-L-methionine-dependent methyltransferases"/>
    <property type="match status" value="1"/>
</dbReference>
<dbReference type="Gene3D" id="3.30.750.80">
    <property type="entry name" value="RNA methyltransferase domain (HRMD) like"/>
    <property type="match status" value="1"/>
</dbReference>
<protein>
    <submittedName>
        <fullName evidence="9">Class I SAM-dependent rRNA methyltransferase</fullName>
    </submittedName>
</protein>
<feature type="domain" description="S-adenosylmethionine-dependent methyltransferase" evidence="7">
    <location>
        <begin position="183"/>
        <end position="395"/>
    </location>
</feature>
<dbReference type="AlphaFoldDB" id="A0A8F9TY07"/>
<dbReference type="SUPFAM" id="SSF88697">
    <property type="entry name" value="PUA domain-like"/>
    <property type="match status" value="1"/>
</dbReference>
<dbReference type="Proteomes" id="UP000825051">
    <property type="component" value="Chromosome"/>
</dbReference>
<evidence type="ECO:0000259" key="7">
    <source>
        <dbReference type="Pfam" id="PF10672"/>
    </source>
</evidence>
<dbReference type="InterPro" id="IPR015947">
    <property type="entry name" value="PUA-like_sf"/>
</dbReference>
<feature type="domain" description="RlmI-like PUA" evidence="8">
    <location>
        <begin position="38"/>
        <end position="86"/>
    </location>
</feature>
<keyword evidence="10" id="KW-1185">Reference proteome</keyword>